<protein>
    <recommendedName>
        <fullName evidence="4">RRM domain-containing protein</fullName>
    </recommendedName>
</protein>
<dbReference type="Gene3D" id="3.40.50.720">
    <property type="entry name" value="NAD(P)-binding Rossmann-like Domain"/>
    <property type="match status" value="2"/>
</dbReference>
<dbReference type="GO" id="GO:0003723">
    <property type="term" value="F:RNA binding"/>
    <property type="evidence" value="ECO:0007669"/>
    <property type="project" value="UniProtKB-KW"/>
</dbReference>
<dbReference type="InterPro" id="IPR000504">
    <property type="entry name" value="RRM_dom"/>
</dbReference>
<dbReference type="InterPro" id="IPR035979">
    <property type="entry name" value="RBD_domain_sf"/>
</dbReference>
<dbReference type="Pfam" id="PF00389">
    <property type="entry name" value="2-Hacid_dh"/>
    <property type="match status" value="1"/>
</dbReference>
<reference evidence="5 6" key="1">
    <citation type="submission" date="2020-10" db="EMBL/GenBank/DDBJ databases">
        <title>The Coptis chinensis genome and diversification of protoberbering-type alkaloids.</title>
        <authorList>
            <person name="Wang B."/>
            <person name="Shu S."/>
            <person name="Song C."/>
            <person name="Liu Y."/>
        </authorList>
    </citation>
    <scope>NUCLEOTIDE SEQUENCE [LARGE SCALE GENOMIC DNA]</scope>
    <source>
        <strain evidence="5">HL-2020</strain>
        <tissue evidence="5">Leaf</tissue>
    </source>
</reference>
<accession>A0A835IHD4</accession>
<dbReference type="InterPro" id="IPR006139">
    <property type="entry name" value="D-isomer_2_OHA_DH_cat_dom"/>
</dbReference>
<dbReference type="SMART" id="SM00360">
    <property type="entry name" value="RRM"/>
    <property type="match status" value="1"/>
</dbReference>
<evidence type="ECO:0000256" key="2">
    <source>
        <dbReference type="ARBA" id="ARBA00022884"/>
    </source>
</evidence>
<evidence type="ECO:0000256" key="3">
    <source>
        <dbReference type="SAM" id="SignalP"/>
    </source>
</evidence>
<dbReference type="AlphaFoldDB" id="A0A835IHD4"/>
<evidence type="ECO:0000313" key="5">
    <source>
        <dbReference type="EMBL" id="KAF9616467.1"/>
    </source>
</evidence>
<comment type="caution">
    <text evidence="5">The sequence shown here is derived from an EMBL/GenBank/DDBJ whole genome shotgun (WGS) entry which is preliminary data.</text>
</comment>
<proteinExistence type="predicted"/>
<dbReference type="EMBL" id="JADFTS010000003">
    <property type="protein sequence ID" value="KAF9616467.1"/>
    <property type="molecule type" value="Genomic_DNA"/>
</dbReference>
<dbReference type="InterPro" id="IPR050666">
    <property type="entry name" value="ESRP"/>
</dbReference>
<gene>
    <name evidence="5" type="ORF">IFM89_029764</name>
</gene>
<dbReference type="InterPro" id="IPR012677">
    <property type="entry name" value="Nucleotide-bd_a/b_plait_sf"/>
</dbReference>
<sequence length="393" mass="44322">MGRHPVPVSCAVLLHHLLLHMLTVLTPPPFFVVRLRGLPFDCTEPDIVEFFSGLDIVDILLVNKDGRFSGEAFCVLGYPLQVDFALQRNRQSMGRRYIEVFRTKRQEYYRKIADSFLKENSQSIRAIVRNAAVGASSELIDSLPKLEIVSSYSVGLDKIDLNKCNEKGFRVSNTPDVLIDDVADLAIALILSTLRRICESDRYVRSGLRKKGDFKLSTKGSTLFINSEKDQSDLPHQRSSEIFMKGTSSDVIETGRSRVEMVDYNQSSSVHSKRERLLNYTKYSKCCAPAFAPSLPFLLVRSWLAELEADVFAAFARSKASFFEHGHTHNKQILKSCMFKYKQMLRYAACEQLCRSLQEKCGLLKLQLRATWVSGSIDIAATGNRQILGVSVS</sequence>
<dbReference type="Pfam" id="PF00076">
    <property type="entry name" value="RRM_1"/>
    <property type="match status" value="1"/>
</dbReference>
<dbReference type="SUPFAM" id="SSF52283">
    <property type="entry name" value="Formate/glycerate dehydrogenase catalytic domain-like"/>
    <property type="match status" value="1"/>
</dbReference>
<dbReference type="GO" id="GO:0051287">
    <property type="term" value="F:NAD binding"/>
    <property type="evidence" value="ECO:0007669"/>
    <property type="project" value="InterPro"/>
</dbReference>
<evidence type="ECO:0000259" key="4">
    <source>
        <dbReference type="SMART" id="SM00360"/>
    </source>
</evidence>
<keyword evidence="2" id="KW-0694">RNA-binding</keyword>
<dbReference type="Gene3D" id="3.30.70.330">
    <property type="match status" value="1"/>
</dbReference>
<dbReference type="Proteomes" id="UP000631114">
    <property type="component" value="Unassembled WGS sequence"/>
</dbReference>
<feature type="signal peptide" evidence="3">
    <location>
        <begin position="1"/>
        <end position="26"/>
    </location>
</feature>
<organism evidence="5 6">
    <name type="scientific">Coptis chinensis</name>
    <dbReference type="NCBI Taxonomy" id="261450"/>
    <lineage>
        <taxon>Eukaryota</taxon>
        <taxon>Viridiplantae</taxon>
        <taxon>Streptophyta</taxon>
        <taxon>Embryophyta</taxon>
        <taxon>Tracheophyta</taxon>
        <taxon>Spermatophyta</taxon>
        <taxon>Magnoliopsida</taxon>
        <taxon>Ranunculales</taxon>
        <taxon>Ranunculaceae</taxon>
        <taxon>Coptidoideae</taxon>
        <taxon>Coptis</taxon>
    </lineage>
</organism>
<feature type="domain" description="RRM" evidence="4">
    <location>
        <begin position="32"/>
        <end position="101"/>
    </location>
</feature>
<evidence type="ECO:0000313" key="6">
    <source>
        <dbReference type="Proteomes" id="UP000631114"/>
    </source>
</evidence>
<name>A0A835IHD4_9MAGN</name>
<evidence type="ECO:0000256" key="1">
    <source>
        <dbReference type="ARBA" id="ARBA00022737"/>
    </source>
</evidence>
<dbReference type="GO" id="GO:0016616">
    <property type="term" value="F:oxidoreductase activity, acting on the CH-OH group of donors, NAD or NADP as acceptor"/>
    <property type="evidence" value="ECO:0007669"/>
    <property type="project" value="InterPro"/>
</dbReference>
<keyword evidence="6" id="KW-1185">Reference proteome</keyword>
<keyword evidence="3" id="KW-0732">Signal</keyword>
<dbReference type="CDD" id="cd12254">
    <property type="entry name" value="RRM_hnRNPH_ESRPs_RBM12_like"/>
    <property type="match status" value="1"/>
</dbReference>
<dbReference type="OrthoDB" id="431068at2759"/>
<dbReference type="SUPFAM" id="SSF54928">
    <property type="entry name" value="RNA-binding domain, RBD"/>
    <property type="match status" value="1"/>
</dbReference>
<feature type="chain" id="PRO_5032295163" description="RRM domain-containing protein" evidence="3">
    <location>
        <begin position="27"/>
        <end position="393"/>
    </location>
</feature>
<keyword evidence="1" id="KW-0677">Repeat</keyword>
<dbReference type="PANTHER" id="PTHR13976">
    <property type="entry name" value="HETEROGENEOUS NUCLEAR RIBONUCLEOPROTEIN-RELATED"/>
    <property type="match status" value="1"/>
</dbReference>